<dbReference type="SUPFAM" id="SSF54928">
    <property type="entry name" value="RNA-binding domain, RBD"/>
    <property type="match status" value="1"/>
</dbReference>
<name>A0A3E1YH65_9BACT</name>
<evidence type="ECO:0000313" key="3">
    <source>
        <dbReference type="Proteomes" id="UP000260644"/>
    </source>
</evidence>
<dbReference type="InterPro" id="IPR000504">
    <property type="entry name" value="RRM_dom"/>
</dbReference>
<dbReference type="GO" id="GO:0003723">
    <property type="term" value="F:RNA binding"/>
    <property type="evidence" value="ECO:0007669"/>
    <property type="project" value="InterPro"/>
</dbReference>
<proteinExistence type="predicted"/>
<feature type="domain" description="RRM" evidence="1">
    <location>
        <begin position="1"/>
        <end position="54"/>
    </location>
</feature>
<sequence length="54" mass="5998">MNISVGNLSGRIIESELSELFTPFGIVYRAEVIYDNYMGRSTGFAFNAYAEVAL</sequence>
<organism evidence="2 3">
    <name type="scientific">Chitinophaga silvatica</name>
    <dbReference type="NCBI Taxonomy" id="2282649"/>
    <lineage>
        <taxon>Bacteria</taxon>
        <taxon>Pseudomonadati</taxon>
        <taxon>Bacteroidota</taxon>
        <taxon>Chitinophagia</taxon>
        <taxon>Chitinophagales</taxon>
        <taxon>Chitinophagaceae</taxon>
        <taxon>Chitinophaga</taxon>
    </lineage>
</organism>
<dbReference type="PROSITE" id="PS50102">
    <property type="entry name" value="RRM"/>
    <property type="match status" value="1"/>
</dbReference>
<accession>A0A3E1YH65</accession>
<dbReference type="EMBL" id="QPMM01000001">
    <property type="protein sequence ID" value="RFS26694.1"/>
    <property type="molecule type" value="Genomic_DNA"/>
</dbReference>
<evidence type="ECO:0000259" key="1">
    <source>
        <dbReference type="PROSITE" id="PS50102"/>
    </source>
</evidence>
<dbReference type="Proteomes" id="UP000260644">
    <property type="component" value="Unassembled WGS sequence"/>
</dbReference>
<dbReference type="OrthoDB" id="9798855at2"/>
<dbReference type="Pfam" id="PF00076">
    <property type="entry name" value="RRM_1"/>
    <property type="match status" value="1"/>
</dbReference>
<protein>
    <recommendedName>
        <fullName evidence="1">RRM domain-containing protein</fullName>
    </recommendedName>
</protein>
<gene>
    <name evidence="2" type="ORF">DVR12_02585</name>
</gene>
<keyword evidence="3" id="KW-1185">Reference proteome</keyword>
<dbReference type="RefSeq" id="WP_116973885.1">
    <property type="nucleotide sequence ID" value="NZ_QPMM01000001.1"/>
</dbReference>
<dbReference type="Gene3D" id="3.30.70.330">
    <property type="match status" value="1"/>
</dbReference>
<dbReference type="InterPro" id="IPR012677">
    <property type="entry name" value="Nucleotide-bd_a/b_plait_sf"/>
</dbReference>
<reference evidence="2 3" key="1">
    <citation type="submission" date="2018-07" db="EMBL/GenBank/DDBJ databases">
        <title>Chitinophaga K2CV101002-2 sp. nov., isolated from a monsoon evergreen broad-leaved forest soil.</title>
        <authorList>
            <person name="Lv Y."/>
        </authorList>
    </citation>
    <scope>NUCLEOTIDE SEQUENCE [LARGE SCALE GENOMIC DNA]</scope>
    <source>
        <strain evidence="2 3">GDMCC 1.1288</strain>
    </source>
</reference>
<dbReference type="AlphaFoldDB" id="A0A3E1YH65"/>
<dbReference type="InterPro" id="IPR035979">
    <property type="entry name" value="RBD_domain_sf"/>
</dbReference>
<comment type="caution">
    <text evidence="2">The sequence shown here is derived from an EMBL/GenBank/DDBJ whole genome shotgun (WGS) entry which is preliminary data.</text>
</comment>
<evidence type="ECO:0000313" key="2">
    <source>
        <dbReference type="EMBL" id="RFS26694.1"/>
    </source>
</evidence>